<evidence type="ECO:0000256" key="1">
    <source>
        <dbReference type="SAM" id="Coils"/>
    </source>
</evidence>
<dbReference type="AlphaFoldDB" id="A0ABD5V1W8"/>
<feature type="coiled-coil region" evidence="1">
    <location>
        <begin position="24"/>
        <end position="51"/>
    </location>
</feature>
<organism evidence="2 3">
    <name type="scientific">Halalkalicoccus tibetensis</name>
    <dbReference type="NCBI Taxonomy" id="175632"/>
    <lineage>
        <taxon>Archaea</taxon>
        <taxon>Methanobacteriati</taxon>
        <taxon>Methanobacteriota</taxon>
        <taxon>Stenosarchaea group</taxon>
        <taxon>Halobacteria</taxon>
        <taxon>Halobacteriales</taxon>
        <taxon>Halococcaceae</taxon>
        <taxon>Halalkalicoccus</taxon>
    </lineage>
</organism>
<name>A0ABD5V1W8_9EURY</name>
<proteinExistence type="predicted"/>
<keyword evidence="1" id="KW-0175">Coiled coil</keyword>
<keyword evidence="3" id="KW-1185">Reference proteome</keyword>
<accession>A0ABD5V1W8</accession>
<reference evidence="2 3" key="1">
    <citation type="journal article" date="2019" name="Int. J. Syst. Evol. Microbiol.">
        <title>The Global Catalogue of Microorganisms (GCM) 10K type strain sequencing project: providing services to taxonomists for standard genome sequencing and annotation.</title>
        <authorList>
            <consortium name="The Broad Institute Genomics Platform"/>
            <consortium name="The Broad Institute Genome Sequencing Center for Infectious Disease"/>
            <person name="Wu L."/>
            <person name="Ma J."/>
        </authorList>
    </citation>
    <scope>NUCLEOTIDE SEQUENCE [LARGE SCALE GENOMIC DNA]</scope>
    <source>
        <strain evidence="2 3">CGMCC 1.3240</strain>
    </source>
</reference>
<evidence type="ECO:0000313" key="2">
    <source>
        <dbReference type="EMBL" id="MFC6903721.1"/>
    </source>
</evidence>
<dbReference type="RefSeq" id="WP_340602211.1">
    <property type="nucleotide sequence ID" value="NZ_JBBMXV010000001.1"/>
</dbReference>
<dbReference type="EMBL" id="JBHSXQ010000001">
    <property type="protein sequence ID" value="MFC6903721.1"/>
    <property type="molecule type" value="Genomic_DNA"/>
</dbReference>
<protein>
    <submittedName>
        <fullName evidence="2">Uncharacterized protein</fullName>
    </submittedName>
</protein>
<evidence type="ECO:0000313" key="3">
    <source>
        <dbReference type="Proteomes" id="UP001596312"/>
    </source>
</evidence>
<gene>
    <name evidence="2" type="ORF">ACFQGH_00760</name>
</gene>
<sequence length="148" mass="16495">MATSDGTAAEAGNGSESTVDYQIEELIDRRTEEIEGRIDELEEELADVEDYARISLGERRVKGNEANISEFSESLTDFADRMFTKTNALESQLQVQTLLLAELLEALAEADDVEVDVSDVKRYQEDQIVMSASPDQRLEEAIEALSED</sequence>
<dbReference type="Proteomes" id="UP001596312">
    <property type="component" value="Unassembled WGS sequence"/>
</dbReference>
<comment type="caution">
    <text evidence="2">The sequence shown here is derived from an EMBL/GenBank/DDBJ whole genome shotgun (WGS) entry which is preliminary data.</text>
</comment>